<dbReference type="CDD" id="cd00090">
    <property type="entry name" value="HTH_ARSR"/>
    <property type="match status" value="1"/>
</dbReference>
<dbReference type="InterPro" id="IPR051081">
    <property type="entry name" value="HTH_MetalResp_TranReg"/>
</dbReference>
<reference evidence="4 5" key="1">
    <citation type="submission" date="2016-07" db="EMBL/GenBank/DDBJ databases">
        <title>Draft genome sequence of Prauserella muralis DSM 45305, isolated from a mould-covered wall in an indoor environment.</title>
        <authorList>
            <person name="Ruckert C."/>
            <person name="Albersmeier A."/>
            <person name="Jiang C.-L."/>
            <person name="Jiang Y."/>
            <person name="Kalinowski J."/>
            <person name="Schneider O."/>
            <person name="Winkler A."/>
            <person name="Zotchev S.B."/>
        </authorList>
    </citation>
    <scope>NUCLEOTIDE SEQUENCE [LARGE SCALE GENOMIC DNA]</scope>
    <source>
        <strain evidence="4 5">DSM 45305</strain>
    </source>
</reference>
<keyword evidence="5" id="KW-1185">Reference proteome</keyword>
<dbReference type="PANTHER" id="PTHR33154:SF32">
    <property type="entry name" value="TRANSCRIPTIONAL REGULATORY PROTEIN"/>
    <property type="match status" value="1"/>
</dbReference>
<proteinExistence type="predicted"/>
<evidence type="ECO:0000313" key="4">
    <source>
        <dbReference type="EMBL" id="PXY20909.1"/>
    </source>
</evidence>
<dbReference type="SMART" id="SM00418">
    <property type="entry name" value="HTH_ARSR"/>
    <property type="match status" value="1"/>
</dbReference>
<accession>A0A2V4AMQ3</accession>
<dbReference type="AlphaFoldDB" id="A0A2V4AMQ3"/>
<sequence>MLDADLLRALANEKRLRVLEWLRDPVAHFPPQRDGDLVRDGVCSQLIAEKLGVSAPTCGEHLKVLSRAGLLRSTKIKQWVFYRRDEERIAEAKELLGSDW</sequence>
<dbReference type="InterPro" id="IPR036390">
    <property type="entry name" value="WH_DNA-bd_sf"/>
</dbReference>
<dbReference type="Pfam" id="PF12840">
    <property type="entry name" value="HTH_20"/>
    <property type="match status" value="1"/>
</dbReference>
<comment type="caution">
    <text evidence="4">The sequence shown here is derived from an EMBL/GenBank/DDBJ whole genome shotgun (WGS) entry which is preliminary data.</text>
</comment>
<dbReference type="RefSeq" id="WP_170160568.1">
    <property type="nucleotide sequence ID" value="NZ_MASW01000006.1"/>
</dbReference>
<dbReference type="InterPro" id="IPR036388">
    <property type="entry name" value="WH-like_DNA-bd_sf"/>
</dbReference>
<dbReference type="InterPro" id="IPR011991">
    <property type="entry name" value="ArsR-like_HTH"/>
</dbReference>
<dbReference type="GO" id="GO:0003700">
    <property type="term" value="F:DNA-binding transcription factor activity"/>
    <property type="evidence" value="ECO:0007669"/>
    <property type="project" value="InterPro"/>
</dbReference>
<protein>
    <submittedName>
        <fullName evidence="4">Transcriptional regulator</fullName>
    </submittedName>
</protein>
<dbReference type="EMBL" id="MASW01000006">
    <property type="protein sequence ID" value="PXY20909.1"/>
    <property type="molecule type" value="Genomic_DNA"/>
</dbReference>
<dbReference type="GO" id="GO:0003677">
    <property type="term" value="F:DNA binding"/>
    <property type="evidence" value="ECO:0007669"/>
    <property type="project" value="UniProtKB-KW"/>
</dbReference>
<dbReference type="PROSITE" id="PS50987">
    <property type="entry name" value="HTH_ARSR_2"/>
    <property type="match status" value="1"/>
</dbReference>
<name>A0A2V4AMQ3_9PSEU</name>
<dbReference type="Proteomes" id="UP000249915">
    <property type="component" value="Unassembled WGS sequence"/>
</dbReference>
<keyword evidence="2" id="KW-0238">DNA-binding</keyword>
<dbReference type="PANTHER" id="PTHR33154">
    <property type="entry name" value="TRANSCRIPTIONAL REGULATOR, ARSR FAMILY"/>
    <property type="match status" value="1"/>
</dbReference>
<evidence type="ECO:0000256" key="3">
    <source>
        <dbReference type="ARBA" id="ARBA00023163"/>
    </source>
</evidence>
<evidence type="ECO:0000256" key="1">
    <source>
        <dbReference type="ARBA" id="ARBA00023015"/>
    </source>
</evidence>
<keyword evidence="1" id="KW-0805">Transcription regulation</keyword>
<evidence type="ECO:0000256" key="2">
    <source>
        <dbReference type="ARBA" id="ARBA00023125"/>
    </source>
</evidence>
<gene>
    <name evidence="4" type="ORF">BAY60_25775</name>
</gene>
<organism evidence="4 5">
    <name type="scientific">Prauserella muralis</name>
    <dbReference type="NCBI Taxonomy" id="588067"/>
    <lineage>
        <taxon>Bacteria</taxon>
        <taxon>Bacillati</taxon>
        <taxon>Actinomycetota</taxon>
        <taxon>Actinomycetes</taxon>
        <taxon>Pseudonocardiales</taxon>
        <taxon>Pseudonocardiaceae</taxon>
        <taxon>Prauserella</taxon>
    </lineage>
</organism>
<evidence type="ECO:0000313" key="5">
    <source>
        <dbReference type="Proteomes" id="UP000249915"/>
    </source>
</evidence>
<dbReference type="InterPro" id="IPR001845">
    <property type="entry name" value="HTH_ArsR_DNA-bd_dom"/>
</dbReference>
<dbReference type="SUPFAM" id="SSF46785">
    <property type="entry name" value="Winged helix' DNA-binding domain"/>
    <property type="match status" value="1"/>
</dbReference>
<keyword evidence="3" id="KW-0804">Transcription</keyword>
<dbReference type="Gene3D" id="1.10.10.10">
    <property type="entry name" value="Winged helix-like DNA-binding domain superfamily/Winged helix DNA-binding domain"/>
    <property type="match status" value="1"/>
</dbReference>